<dbReference type="AlphaFoldDB" id="A0A3P1BYY8"/>
<dbReference type="PROSITE" id="PS51257">
    <property type="entry name" value="PROKAR_LIPOPROTEIN"/>
    <property type="match status" value="1"/>
</dbReference>
<dbReference type="EMBL" id="RQJO01000007">
    <property type="protein sequence ID" value="RRB06321.1"/>
    <property type="molecule type" value="Genomic_DNA"/>
</dbReference>
<keyword evidence="3" id="KW-1185">Reference proteome</keyword>
<comment type="caution">
    <text evidence="2">The sequence shown here is derived from an EMBL/GenBank/DDBJ whole genome shotgun (WGS) entry which is preliminary data.</text>
</comment>
<name>A0A3P1BYY8_9BACT</name>
<evidence type="ECO:0000259" key="1">
    <source>
        <dbReference type="Pfam" id="PF13648"/>
    </source>
</evidence>
<dbReference type="InterPro" id="IPR024311">
    <property type="entry name" value="Lipocalin-like"/>
</dbReference>
<feature type="domain" description="Lipocalin-like" evidence="1">
    <location>
        <begin position="37"/>
        <end position="126"/>
    </location>
</feature>
<gene>
    <name evidence="2" type="ORF">EHT25_00505</name>
</gene>
<dbReference type="RefSeq" id="WP_124869031.1">
    <property type="nucleotide sequence ID" value="NZ_RQJO01000007.1"/>
</dbReference>
<proteinExistence type="predicted"/>
<sequence>MKMKQYLLVTGLVITTMFGCSKSKDSVTPDNTTDLLVRKWSITELSVKTDAKTYAIPSVEGGTFFGDDNTVTFNRDNTYSVVDGGKSATGGTWKLSGDNKTLSLTDVDKVTTPFTVNTLTSTTIELATKSVDMLKANPTEEEQSISFAALLLLFTIDKDNGGTVDFSKEPDPKTVQLVLKGKGM</sequence>
<dbReference type="Pfam" id="PF13648">
    <property type="entry name" value="Lipocalin_4"/>
    <property type="match status" value="1"/>
</dbReference>
<reference evidence="2 3" key="1">
    <citation type="submission" date="2018-11" db="EMBL/GenBank/DDBJ databases">
        <authorList>
            <person name="Zhou Z."/>
            <person name="Wang G."/>
        </authorList>
    </citation>
    <scope>NUCLEOTIDE SEQUENCE [LARGE SCALE GENOMIC DNA]</scope>
    <source>
        <strain evidence="2 3">KCTC52004</strain>
    </source>
</reference>
<evidence type="ECO:0000313" key="3">
    <source>
        <dbReference type="Proteomes" id="UP000271925"/>
    </source>
</evidence>
<accession>A0A3P1BYY8</accession>
<organism evidence="2 3">
    <name type="scientific">Larkinella rosea</name>
    <dbReference type="NCBI Taxonomy" id="2025312"/>
    <lineage>
        <taxon>Bacteria</taxon>
        <taxon>Pseudomonadati</taxon>
        <taxon>Bacteroidota</taxon>
        <taxon>Cytophagia</taxon>
        <taxon>Cytophagales</taxon>
        <taxon>Spirosomataceae</taxon>
        <taxon>Larkinella</taxon>
    </lineage>
</organism>
<dbReference type="OrthoDB" id="955334at2"/>
<evidence type="ECO:0000313" key="2">
    <source>
        <dbReference type="EMBL" id="RRB06321.1"/>
    </source>
</evidence>
<protein>
    <recommendedName>
        <fullName evidence="1">Lipocalin-like domain-containing protein</fullName>
    </recommendedName>
</protein>
<dbReference type="Proteomes" id="UP000271925">
    <property type="component" value="Unassembled WGS sequence"/>
</dbReference>